<comment type="caution">
    <text evidence="7">The sequence shown here is derived from an EMBL/GenBank/DDBJ whole genome shotgun (WGS) entry which is preliminary data.</text>
</comment>
<dbReference type="GO" id="GO:0016787">
    <property type="term" value="F:hydrolase activity"/>
    <property type="evidence" value="ECO:0007669"/>
    <property type="project" value="UniProtKB-KW"/>
</dbReference>
<evidence type="ECO:0000256" key="2">
    <source>
        <dbReference type="ARBA" id="ARBA00011738"/>
    </source>
</evidence>
<organism evidence="7 8">
    <name type="scientific">Epilithonimonas xixisoli</name>
    <dbReference type="NCBI Taxonomy" id="1476462"/>
    <lineage>
        <taxon>Bacteria</taxon>
        <taxon>Pseudomonadati</taxon>
        <taxon>Bacteroidota</taxon>
        <taxon>Flavobacteriia</taxon>
        <taxon>Flavobacteriales</taxon>
        <taxon>Weeksellaceae</taxon>
        <taxon>Chryseobacterium group</taxon>
        <taxon>Epilithonimonas</taxon>
    </lineage>
</organism>
<keyword evidence="3 6" id="KW-0540">Nuclease</keyword>
<dbReference type="EMBL" id="SOEO01000002">
    <property type="protein sequence ID" value="TDX84299.1"/>
    <property type="molecule type" value="Genomic_DNA"/>
</dbReference>
<dbReference type="EC" id="3.1.-.-" evidence="6"/>
<keyword evidence="8" id="KW-1185">Reference proteome</keyword>
<dbReference type="OrthoDB" id="8611858at2"/>
<evidence type="ECO:0000256" key="4">
    <source>
        <dbReference type="ARBA" id="ARBA00022801"/>
    </source>
</evidence>
<dbReference type="GO" id="GO:0004518">
    <property type="term" value="F:nuclease activity"/>
    <property type="evidence" value="ECO:0007669"/>
    <property type="project" value="UniProtKB-UniRule"/>
</dbReference>
<evidence type="ECO:0000313" key="8">
    <source>
        <dbReference type="Proteomes" id="UP000295313"/>
    </source>
</evidence>
<comment type="similarity">
    <text evidence="1 6">Belongs to the VapD ribonuclease family.</text>
</comment>
<dbReference type="InterPro" id="IPR016368">
    <property type="entry name" value="VapD"/>
</dbReference>
<dbReference type="Proteomes" id="UP000295313">
    <property type="component" value="Unassembled WGS sequence"/>
</dbReference>
<reference evidence="7 8" key="1">
    <citation type="submission" date="2019-03" db="EMBL/GenBank/DDBJ databases">
        <title>Genomic Encyclopedia of Type Strains, Phase III (KMG-III): the genomes of soil and plant-associated and newly described type strains.</title>
        <authorList>
            <person name="Whitman W."/>
        </authorList>
    </citation>
    <scope>NUCLEOTIDE SEQUENCE [LARGE SCALE GENOMIC DNA]</scope>
    <source>
        <strain evidence="7 8">CGMCC 1.12802</strain>
    </source>
</reference>
<protein>
    <recommendedName>
        <fullName evidence="6">Endoribonuclease VapD</fullName>
        <ecNumber evidence="6">3.1.-.-</ecNumber>
    </recommendedName>
</protein>
<comment type="function">
    <text evidence="6">Cleaves ssRNA, mostly between U:A.</text>
</comment>
<dbReference type="RefSeq" id="WP_133944320.1">
    <property type="nucleotide sequence ID" value="NZ_SOEO01000002.1"/>
</dbReference>
<dbReference type="AlphaFoldDB" id="A0A4R8I6P7"/>
<dbReference type="PIRSF" id="PIRSF002882">
    <property type="entry name" value="VapD"/>
    <property type="match status" value="1"/>
</dbReference>
<keyword evidence="5" id="KW-0843">Virulence</keyword>
<evidence type="ECO:0000256" key="1">
    <source>
        <dbReference type="ARBA" id="ARBA00009653"/>
    </source>
</evidence>
<evidence type="ECO:0000256" key="3">
    <source>
        <dbReference type="ARBA" id="ARBA00022722"/>
    </source>
</evidence>
<name>A0A4R8I6P7_9FLAO</name>
<dbReference type="Pfam" id="PF09827">
    <property type="entry name" value="CRISPR_Cas2"/>
    <property type="match status" value="1"/>
</dbReference>
<dbReference type="GO" id="GO:0003723">
    <property type="term" value="F:RNA binding"/>
    <property type="evidence" value="ECO:0007669"/>
    <property type="project" value="InterPro"/>
</dbReference>
<evidence type="ECO:0000256" key="6">
    <source>
        <dbReference type="PIRNR" id="PIRNR002882"/>
    </source>
</evidence>
<gene>
    <name evidence="7" type="ORF">B0I22_1911</name>
</gene>
<sequence>MYAISFDMVIGDLKENFGDPYNNAYYEISKVLRKFEFYNTQGSVYLSNKNDLTNLFRAMNALKSIDWFQKSVRDIRTFKVEDWSDFTEFMKE</sequence>
<dbReference type="InterPro" id="IPR019199">
    <property type="entry name" value="Virulence_VapD/CRISPR_Cas2"/>
</dbReference>
<dbReference type="Gene3D" id="3.30.70.240">
    <property type="match status" value="1"/>
</dbReference>
<comment type="subunit">
    <text evidence="2 6">Homodimer.</text>
</comment>
<evidence type="ECO:0000256" key="5">
    <source>
        <dbReference type="ARBA" id="ARBA00023026"/>
    </source>
</evidence>
<accession>A0A4R8I6P7</accession>
<proteinExistence type="inferred from homology"/>
<evidence type="ECO:0000313" key="7">
    <source>
        <dbReference type="EMBL" id="TDX84299.1"/>
    </source>
</evidence>
<keyword evidence="4 6" id="KW-0378">Hydrolase</keyword>